<name>C6E622_GEOSM</name>
<dbReference type="KEGG" id="gem:GM21_3553"/>
<dbReference type="GO" id="GO:0031419">
    <property type="term" value="F:cobalamin binding"/>
    <property type="evidence" value="ECO:0007669"/>
    <property type="project" value="InterPro"/>
</dbReference>
<dbReference type="Gene3D" id="3.40.50.280">
    <property type="entry name" value="Cobalamin-binding domain"/>
    <property type="match status" value="1"/>
</dbReference>
<dbReference type="SFLD" id="SFLDS00029">
    <property type="entry name" value="Radical_SAM"/>
    <property type="match status" value="1"/>
</dbReference>
<keyword evidence="2" id="KW-0949">S-adenosyl-L-methionine</keyword>
<feature type="domain" description="B12-binding" evidence="6">
    <location>
        <begin position="15"/>
        <end position="148"/>
    </location>
</feature>
<dbReference type="CDD" id="cd02068">
    <property type="entry name" value="radical_SAM_B12_BD"/>
    <property type="match status" value="1"/>
</dbReference>
<dbReference type="SUPFAM" id="SSF102114">
    <property type="entry name" value="Radical SAM enzymes"/>
    <property type="match status" value="1"/>
</dbReference>
<dbReference type="GO" id="GO:0003824">
    <property type="term" value="F:catalytic activity"/>
    <property type="evidence" value="ECO:0007669"/>
    <property type="project" value="InterPro"/>
</dbReference>
<protein>
    <submittedName>
        <fullName evidence="8">Radical SAM domain protein</fullName>
    </submittedName>
</protein>
<dbReference type="OrthoDB" id="9762608at2"/>
<dbReference type="CDD" id="cd01335">
    <property type="entry name" value="Radical_SAM"/>
    <property type="match status" value="1"/>
</dbReference>
<keyword evidence="4" id="KW-0408">Iron</keyword>
<dbReference type="InterPro" id="IPR034466">
    <property type="entry name" value="Methyltransferase_Class_B"/>
</dbReference>
<dbReference type="SMART" id="SM00729">
    <property type="entry name" value="Elp3"/>
    <property type="match status" value="1"/>
</dbReference>
<evidence type="ECO:0000259" key="7">
    <source>
        <dbReference type="PROSITE" id="PS51918"/>
    </source>
</evidence>
<dbReference type="GO" id="GO:0005829">
    <property type="term" value="C:cytosol"/>
    <property type="evidence" value="ECO:0007669"/>
    <property type="project" value="TreeGrafter"/>
</dbReference>
<dbReference type="GO" id="GO:0046872">
    <property type="term" value="F:metal ion binding"/>
    <property type="evidence" value="ECO:0007669"/>
    <property type="project" value="UniProtKB-KW"/>
</dbReference>
<dbReference type="STRING" id="443144.GM21_3553"/>
<gene>
    <name evidence="8" type="ordered locus">GM21_3553</name>
</gene>
<feature type="domain" description="Radical SAM core" evidence="7">
    <location>
        <begin position="193"/>
        <end position="418"/>
    </location>
</feature>
<evidence type="ECO:0000256" key="2">
    <source>
        <dbReference type="ARBA" id="ARBA00022691"/>
    </source>
</evidence>
<evidence type="ECO:0000256" key="4">
    <source>
        <dbReference type="ARBA" id="ARBA00023004"/>
    </source>
</evidence>
<dbReference type="Pfam" id="PF04055">
    <property type="entry name" value="Radical_SAM"/>
    <property type="match status" value="1"/>
</dbReference>
<keyword evidence="3" id="KW-0479">Metal-binding</keyword>
<dbReference type="PANTHER" id="PTHR43409">
    <property type="entry name" value="ANAEROBIC MAGNESIUM-PROTOPORPHYRIN IX MONOMETHYL ESTER CYCLASE-RELATED"/>
    <property type="match status" value="1"/>
</dbReference>
<dbReference type="PROSITE" id="PS51332">
    <property type="entry name" value="B12_BINDING"/>
    <property type="match status" value="1"/>
</dbReference>
<dbReference type="InterPro" id="IPR058240">
    <property type="entry name" value="rSAM_sf"/>
</dbReference>
<organism evidence="8">
    <name type="scientific">Geobacter sp. (strain M21)</name>
    <dbReference type="NCBI Taxonomy" id="443144"/>
    <lineage>
        <taxon>Bacteria</taxon>
        <taxon>Pseudomonadati</taxon>
        <taxon>Thermodesulfobacteriota</taxon>
        <taxon>Desulfuromonadia</taxon>
        <taxon>Geobacterales</taxon>
        <taxon>Geobacteraceae</taxon>
        <taxon>Geobacter</taxon>
    </lineage>
</organism>
<dbReference type="AlphaFoldDB" id="C6E622"/>
<dbReference type="HOGENOM" id="CLU_021572_4_0_7"/>
<dbReference type="Gene3D" id="3.80.30.20">
    <property type="entry name" value="tm_1862 like domain"/>
    <property type="match status" value="1"/>
</dbReference>
<evidence type="ECO:0000256" key="3">
    <source>
        <dbReference type="ARBA" id="ARBA00022723"/>
    </source>
</evidence>
<dbReference type="EMBL" id="CP001661">
    <property type="protein sequence ID" value="ACT19574.1"/>
    <property type="molecule type" value="Genomic_DNA"/>
</dbReference>
<keyword evidence="5" id="KW-0411">Iron-sulfur</keyword>
<dbReference type="InterPro" id="IPR007197">
    <property type="entry name" value="rSAM"/>
</dbReference>
<dbReference type="InterPro" id="IPR006158">
    <property type="entry name" value="Cobalamin-bd"/>
</dbReference>
<dbReference type="InterPro" id="IPR006638">
    <property type="entry name" value="Elp3/MiaA/NifB-like_rSAM"/>
</dbReference>
<dbReference type="SFLD" id="SFLDG01123">
    <property type="entry name" value="methyltransferase_(Class_B)"/>
    <property type="match status" value="1"/>
</dbReference>
<dbReference type="PROSITE" id="PS51918">
    <property type="entry name" value="RADICAL_SAM"/>
    <property type="match status" value="1"/>
</dbReference>
<evidence type="ECO:0000259" key="6">
    <source>
        <dbReference type="PROSITE" id="PS51332"/>
    </source>
</evidence>
<evidence type="ECO:0000313" key="8">
    <source>
        <dbReference type="EMBL" id="ACT19574.1"/>
    </source>
</evidence>
<dbReference type="Pfam" id="PF02310">
    <property type="entry name" value="B12-binding"/>
    <property type="match status" value="1"/>
</dbReference>
<reference evidence="8" key="1">
    <citation type="submission" date="2009-07" db="EMBL/GenBank/DDBJ databases">
        <title>Complete sequence of Geobacter sp. M21.</title>
        <authorList>
            <consortium name="US DOE Joint Genome Institute"/>
            <person name="Lucas S."/>
            <person name="Copeland A."/>
            <person name="Lapidus A."/>
            <person name="Glavina del Rio T."/>
            <person name="Dalin E."/>
            <person name="Tice H."/>
            <person name="Bruce D."/>
            <person name="Goodwin L."/>
            <person name="Pitluck S."/>
            <person name="Saunders E."/>
            <person name="Brettin T."/>
            <person name="Detter J.C."/>
            <person name="Han C."/>
            <person name="Larimer F."/>
            <person name="Land M."/>
            <person name="Hauser L."/>
            <person name="Kyrpides N."/>
            <person name="Ovchinnikova G."/>
            <person name="Lovley D."/>
        </authorList>
    </citation>
    <scope>NUCLEOTIDE SEQUENCE [LARGE SCALE GENOMIC DNA]</scope>
    <source>
        <strain evidence="8">M21</strain>
    </source>
</reference>
<evidence type="ECO:0000256" key="1">
    <source>
        <dbReference type="ARBA" id="ARBA00001966"/>
    </source>
</evidence>
<comment type="cofactor">
    <cofactor evidence="1">
        <name>[4Fe-4S] cluster</name>
        <dbReference type="ChEBI" id="CHEBI:49883"/>
    </cofactor>
</comment>
<evidence type="ECO:0000256" key="5">
    <source>
        <dbReference type="ARBA" id="ARBA00023014"/>
    </source>
</evidence>
<proteinExistence type="predicted"/>
<accession>C6E622</accession>
<dbReference type="SFLD" id="SFLDG01082">
    <property type="entry name" value="B12-binding_domain_containing"/>
    <property type="match status" value="1"/>
</dbReference>
<dbReference type="InterPro" id="IPR023404">
    <property type="entry name" value="rSAM_horseshoe"/>
</dbReference>
<dbReference type="GO" id="GO:0051539">
    <property type="term" value="F:4 iron, 4 sulfur cluster binding"/>
    <property type="evidence" value="ECO:0007669"/>
    <property type="project" value="UniProtKB-KW"/>
</dbReference>
<dbReference type="eggNOG" id="COG1032">
    <property type="taxonomic scope" value="Bacteria"/>
</dbReference>
<sequence>MAEPKGNSILLVTPPYHSGIPEIAGTWLPLALVYLAGAAREAGVDAAIYDAMAKGDGYPEIERRLAASGAKYVATGAMTATVNDALKTLELAKKVNPGTVTIIGGVHPSFMYREVLEASTSVDYVVIGEGEGALKLLLATLEKGGDPAEVPGIAYRVGGKVAVTREAPLVTDLDALPAAWDLLDWPLYSYFIIPGSRFAAVSTSRGCGHDCSFCSQQKFWRKQWRPRDPSKVADEIAHLHEAYGADVFLLTDEHPTRDRGRFEKLLDLLIDKGLPIHLILETRVDDVIRDRDIFWKYRKAGVAHVSIGIEGAEQQRVDALGKGISIDAAREALEIIHEHGIVSEASFILGFPDETHASVQATLQRAKLCNPDNANFFALAPWPYGESYREYRPRIRETGYSKYNFIDPVLEPEAMTLAELRGALAECYRKFYTAKLLELMTMKESFRRGYLLRATKLIMGSSFVIKMLNPFKSS</sequence>
<dbReference type="InterPro" id="IPR051198">
    <property type="entry name" value="BchE-like"/>
</dbReference>
<dbReference type="PANTHER" id="PTHR43409:SF13">
    <property type="entry name" value="ANAEROBIC MAGNESIUM-PROTOPORPHYRIN IX MONOMETHYL ESTER CYCLASE"/>
    <property type="match status" value="1"/>
</dbReference>